<feature type="compositionally biased region" description="Low complexity" evidence="2">
    <location>
        <begin position="21"/>
        <end position="41"/>
    </location>
</feature>
<evidence type="ECO:0000256" key="1">
    <source>
        <dbReference type="ARBA" id="ARBA00005474"/>
    </source>
</evidence>
<dbReference type="InterPro" id="IPR004883">
    <property type="entry name" value="LOB"/>
</dbReference>
<name>A0AAQ3T2E6_PASNO</name>
<reference evidence="4 5" key="1">
    <citation type="submission" date="2024-02" db="EMBL/GenBank/DDBJ databases">
        <title>High-quality chromosome-scale genome assembly of Pensacola bahiagrass (Paspalum notatum Flugge var. saurae).</title>
        <authorList>
            <person name="Vega J.M."/>
            <person name="Podio M."/>
            <person name="Orjuela J."/>
            <person name="Siena L.A."/>
            <person name="Pessino S.C."/>
            <person name="Combes M.C."/>
            <person name="Mariac C."/>
            <person name="Albertini E."/>
            <person name="Pupilli F."/>
            <person name="Ortiz J.P.A."/>
            <person name="Leblanc O."/>
        </authorList>
    </citation>
    <scope>NUCLEOTIDE SEQUENCE [LARGE SCALE GENOMIC DNA]</scope>
    <source>
        <strain evidence="4">R1</strain>
        <tissue evidence="4">Leaf</tissue>
    </source>
</reference>
<feature type="region of interest" description="Disordered" evidence="2">
    <location>
        <begin position="1"/>
        <end position="41"/>
    </location>
</feature>
<dbReference type="AlphaFoldDB" id="A0AAQ3T2E6"/>
<dbReference type="PANTHER" id="PTHR31301">
    <property type="entry name" value="LOB DOMAIN-CONTAINING PROTEIN 4-RELATED"/>
    <property type="match status" value="1"/>
</dbReference>
<dbReference type="Pfam" id="PF03195">
    <property type="entry name" value="LOB"/>
    <property type="match status" value="1"/>
</dbReference>
<evidence type="ECO:0000313" key="4">
    <source>
        <dbReference type="EMBL" id="WVZ64747.1"/>
    </source>
</evidence>
<protein>
    <recommendedName>
        <fullName evidence="3">LOB domain-containing protein</fullName>
    </recommendedName>
</protein>
<dbReference type="Proteomes" id="UP001341281">
    <property type="component" value="Chromosome 03"/>
</dbReference>
<dbReference type="EMBL" id="CP144747">
    <property type="protein sequence ID" value="WVZ64747.1"/>
    <property type="molecule type" value="Genomic_DNA"/>
</dbReference>
<dbReference type="PROSITE" id="PS50891">
    <property type="entry name" value="LOB"/>
    <property type="match status" value="1"/>
</dbReference>
<sequence>MSSSSSKPPPPHCRLHVDSPSGTTTNATAAGSASSSRSTRSSAIVVGGGAGGSGHNQACAACKYQRRKCNPDCPLAPYFPADQQRRFLNAHRLFGVSNIQKALRRIDPAMGPEAMSALIYQSEARAADPVHGCVAVIDALREQIHNTEVELLHVRHQIAMYRQAAAAGGAPGTVAHPPPMILTDDAAAAAVADAPPAGSVDAFYAAAAAAGSMQEFPGLLQQQPPQQLYNYFCYDEGGDETTNGHAGFADATVVQQQLDQHHHRQTIQAVPFTDTFDVKPQALLPATIAEHHAAGPANDDDDMEMHAEHKLARVALKHDVDHRMLEDPASPTPAPCHLERRLRRQRGAYGDFVNLEIPVQPSSTEVLIGVGCECVRS</sequence>
<feature type="domain" description="LOB" evidence="3">
    <location>
        <begin position="57"/>
        <end position="158"/>
    </location>
</feature>
<comment type="similarity">
    <text evidence="1">Belongs to the LOB domain-containing protein family.</text>
</comment>
<organism evidence="4 5">
    <name type="scientific">Paspalum notatum var. saurae</name>
    <dbReference type="NCBI Taxonomy" id="547442"/>
    <lineage>
        <taxon>Eukaryota</taxon>
        <taxon>Viridiplantae</taxon>
        <taxon>Streptophyta</taxon>
        <taxon>Embryophyta</taxon>
        <taxon>Tracheophyta</taxon>
        <taxon>Spermatophyta</taxon>
        <taxon>Magnoliopsida</taxon>
        <taxon>Liliopsida</taxon>
        <taxon>Poales</taxon>
        <taxon>Poaceae</taxon>
        <taxon>PACMAD clade</taxon>
        <taxon>Panicoideae</taxon>
        <taxon>Andropogonodae</taxon>
        <taxon>Paspaleae</taxon>
        <taxon>Paspalinae</taxon>
        <taxon>Paspalum</taxon>
    </lineage>
</organism>
<dbReference type="PANTHER" id="PTHR31301:SF186">
    <property type="entry name" value="OS09G0364100 PROTEIN"/>
    <property type="match status" value="1"/>
</dbReference>
<keyword evidence="5" id="KW-1185">Reference proteome</keyword>
<evidence type="ECO:0000256" key="2">
    <source>
        <dbReference type="SAM" id="MobiDB-lite"/>
    </source>
</evidence>
<accession>A0AAQ3T2E6</accession>
<gene>
    <name evidence="4" type="ORF">U9M48_014222</name>
</gene>
<evidence type="ECO:0000259" key="3">
    <source>
        <dbReference type="PROSITE" id="PS50891"/>
    </source>
</evidence>
<evidence type="ECO:0000313" key="5">
    <source>
        <dbReference type="Proteomes" id="UP001341281"/>
    </source>
</evidence>
<proteinExistence type="inferred from homology"/>